<keyword evidence="10" id="KW-0106">Calcium</keyword>
<dbReference type="FunFam" id="3.60.10.10:FF:000047">
    <property type="entry name" value="Deoxyribonuclease"/>
    <property type="match status" value="1"/>
</dbReference>
<dbReference type="OMA" id="DCSYVRE"/>
<dbReference type="InterPro" id="IPR036691">
    <property type="entry name" value="Endo/exonu/phosph_ase_sf"/>
</dbReference>
<organism evidence="18 19">
    <name type="scientific">Ornithorhynchus anatinus</name>
    <name type="common">Duckbill platypus</name>
    <dbReference type="NCBI Taxonomy" id="9258"/>
    <lineage>
        <taxon>Eukaryota</taxon>
        <taxon>Metazoa</taxon>
        <taxon>Chordata</taxon>
        <taxon>Craniata</taxon>
        <taxon>Vertebrata</taxon>
        <taxon>Euteleostomi</taxon>
        <taxon>Mammalia</taxon>
        <taxon>Monotremata</taxon>
        <taxon>Ornithorhynchidae</taxon>
        <taxon>Ornithorhynchus</taxon>
    </lineage>
</organism>
<comment type="similarity">
    <text evidence="4 13">Belongs to the DNase I family.</text>
</comment>
<dbReference type="Pfam" id="PF03372">
    <property type="entry name" value="Exo_endo_phos"/>
    <property type="match status" value="1"/>
</dbReference>
<feature type="active site" evidence="14">
    <location>
        <position position="152"/>
    </location>
</feature>
<evidence type="ECO:0000259" key="17">
    <source>
        <dbReference type="Pfam" id="PF03372"/>
    </source>
</evidence>
<dbReference type="GO" id="GO:0006308">
    <property type="term" value="P:DNA catabolic process"/>
    <property type="evidence" value="ECO:0000318"/>
    <property type="project" value="GO_Central"/>
</dbReference>
<name>A0A6I8P1I9_ORNAN</name>
<dbReference type="InterPro" id="IPR016202">
    <property type="entry name" value="DNase_I"/>
</dbReference>
<evidence type="ECO:0000256" key="5">
    <source>
        <dbReference type="ARBA" id="ARBA00022525"/>
    </source>
</evidence>
<evidence type="ECO:0000256" key="9">
    <source>
        <dbReference type="ARBA" id="ARBA00022801"/>
    </source>
</evidence>
<evidence type="ECO:0000256" key="3">
    <source>
        <dbReference type="ARBA" id="ARBA00004613"/>
    </source>
</evidence>
<dbReference type="SMART" id="SM00476">
    <property type="entry name" value="DNaseIc"/>
    <property type="match status" value="1"/>
</dbReference>
<evidence type="ECO:0000256" key="6">
    <source>
        <dbReference type="ARBA" id="ARBA00022722"/>
    </source>
</evidence>
<comment type="cofactor">
    <cofactor evidence="1">
        <name>Ca(2+)</name>
        <dbReference type="ChEBI" id="CHEBI:29108"/>
    </cofactor>
</comment>
<dbReference type="AlphaFoldDB" id="A0A6I8P1I9"/>
<dbReference type="Ensembl" id="ENSOANT00000055278.1">
    <property type="protein sequence ID" value="ENSOANP00000046379.1"/>
    <property type="gene ID" value="ENSOANG00000037179.1"/>
</dbReference>
<dbReference type="KEGG" id="oaa:114806117"/>
<feature type="domain" description="Endonuclease/exonuclease/phosphatase" evidence="17">
    <location>
        <begin position="29"/>
        <end position="270"/>
    </location>
</feature>
<dbReference type="Proteomes" id="UP000002279">
    <property type="component" value="Chromosome 2"/>
</dbReference>
<evidence type="ECO:0000256" key="4">
    <source>
        <dbReference type="ARBA" id="ARBA00007359"/>
    </source>
</evidence>
<evidence type="ECO:0000256" key="16">
    <source>
        <dbReference type="SAM" id="SignalP"/>
    </source>
</evidence>
<dbReference type="GO" id="GO:0001942">
    <property type="term" value="P:hair follicle development"/>
    <property type="evidence" value="ECO:0007669"/>
    <property type="project" value="Ensembl"/>
</dbReference>
<accession>A0A6I8P1I9</accession>
<dbReference type="PANTHER" id="PTHR11371">
    <property type="entry name" value="DEOXYRIBONUCLEASE"/>
    <property type="match status" value="1"/>
</dbReference>
<evidence type="ECO:0000256" key="10">
    <source>
        <dbReference type="ARBA" id="ARBA00022837"/>
    </source>
</evidence>
<dbReference type="CDD" id="cd10282">
    <property type="entry name" value="DNase1"/>
    <property type="match status" value="1"/>
</dbReference>
<reference evidence="18" key="2">
    <citation type="submission" date="2025-08" db="UniProtKB">
        <authorList>
            <consortium name="Ensembl"/>
        </authorList>
    </citation>
    <scope>IDENTIFICATION</scope>
    <source>
        <strain evidence="18">Glennie</strain>
    </source>
</reference>
<dbReference type="InterPro" id="IPR005135">
    <property type="entry name" value="Endo/exonuclease/phosphatase"/>
</dbReference>
<gene>
    <name evidence="18" type="primary">DNASE1L2</name>
</gene>
<evidence type="ECO:0000256" key="1">
    <source>
        <dbReference type="ARBA" id="ARBA00001913"/>
    </source>
</evidence>
<dbReference type="GeneTree" id="ENSGT00950000182846"/>
<evidence type="ECO:0000256" key="14">
    <source>
        <dbReference type="PIRSR" id="PIRSR000988-1"/>
    </source>
</evidence>
<dbReference type="Bgee" id="ENSOANG00000037179">
    <property type="expression patterns" value="Expressed in liver and 6 other cell types or tissues"/>
</dbReference>
<keyword evidence="8 13" id="KW-0255">Endonuclease</keyword>
<protein>
    <recommendedName>
        <fullName evidence="13">Deoxyribonuclease</fullName>
    </recommendedName>
</protein>
<evidence type="ECO:0000256" key="13">
    <source>
        <dbReference type="PIRNR" id="PIRNR000988"/>
    </source>
</evidence>
<dbReference type="GO" id="GO:0005576">
    <property type="term" value="C:extracellular region"/>
    <property type="evidence" value="ECO:0007669"/>
    <property type="project" value="UniProtKB-SubCell"/>
</dbReference>
<evidence type="ECO:0000256" key="11">
    <source>
        <dbReference type="ARBA" id="ARBA00023157"/>
    </source>
</evidence>
<keyword evidence="6 13" id="KW-0540">Nuclease</keyword>
<keyword evidence="7 16" id="KW-0732">Signal</keyword>
<feature type="chain" id="PRO_5026321688" description="Deoxyribonuclease" evidence="16">
    <location>
        <begin position="24"/>
        <end position="280"/>
    </location>
</feature>
<dbReference type="GO" id="GO:0004530">
    <property type="term" value="F:deoxyribonuclease I activity"/>
    <property type="evidence" value="ECO:0000318"/>
    <property type="project" value="GO_Central"/>
</dbReference>
<dbReference type="PRINTS" id="PR00130">
    <property type="entry name" value="DNASEI"/>
</dbReference>
<evidence type="ECO:0000256" key="8">
    <source>
        <dbReference type="ARBA" id="ARBA00022759"/>
    </source>
</evidence>
<feature type="signal peptide" evidence="16">
    <location>
        <begin position="1"/>
        <end position="23"/>
    </location>
</feature>
<dbReference type="Gene3D" id="3.60.10.10">
    <property type="entry name" value="Endonuclease/exonuclease/phosphatase"/>
    <property type="match status" value="1"/>
</dbReference>
<dbReference type="GO" id="GO:0003677">
    <property type="term" value="F:DNA binding"/>
    <property type="evidence" value="ECO:0000318"/>
    <property type="project" value="GO_Central"/>
</dbReference>
<dbReference type="InParanoid" id="A0A6I8P1I9"/>
<dbReference type="RefSeq" id="XP_028905162.1">
    <property type="nucleotide sequence ID" value="XM_029049329.2"/>
</dbReference>
<evidence type="ECO:0000256" key="12">
    <source>
        <dbReference type="ARBA" id="ARBA00054941"/>
    </source>
</evidence>
<evidence type="ECO:0000256" key="15">
    <source>
        <dbReference type="PIRSR" id="PIRSR000988-2"/>
    </source>
</evidence>
<feature type="active site" evidence="14">
    <location>
        <position position="101"/>
    </location>
</feature>
<reference evidence="18 19" key="1">
    <citation type="journal article" date="2008" name="Nature">
        <title>Genome analysis of the platypus reveals unique signatures of evolution.</title>
        <authorList>
            <person name="Warren W.C."/>
            <person name="Hillier L.W."/>
            <person name="Marshall Graves J.A."/>
            <person name="Birney E."/>
            <person name="Ponting C.P."/>
            <person name="Grutzner F."/>
            <person name="Belov K."/>
            <person name="Miller W."/>
            <person name="Clarke L."/>
            <person name="Chinwalla A.T."/>
            <person name="Yang S.P."/>
            <person name="Heger A."/>
            <person name="Locke D.P."/>
            <person name="Miethke P."/>
            <person name="Waters P.D."/>
            <person name="Veyrunes F."/>
            <person name="Fulton L."/>
            <person name="Fulton B."/>
            <person name="Graves T."/>
            <person name="Wallis J."/>
            <person name="Puente X.S."/>
            <person name="Lopez-Otin C."/>
            <person name="Ordonez G.R."/>
            <person name="Eichler E.E."/>
            <person name="Chen L."/>
            <person name="Cheng Z."/>
            <person name="Deakin J.E."/>
            <person name="Alsop A."/>
            <person name="Thompson K."/>
            <person name="Kirby P."/>
            <person name="Papenfuss A.T."/>
            <person name="Wakefield M.J."/>
            <person name="Olender T."/>
            <person name="Lancet D."/>
            <person name="Huttley G.A."/>
            <person name="Smit A.F."/>
            <person name="Pask A."/>
            <person name="Temple-Smith P."/>
            <person name="Batzer M.A."/>
            <person name="Walker J.A."/>
            <person name="Konkel M.K."/>
            <person name="Harris R.S."/>
            <person name="Whittington C.M."/>
            <person name="Wong E.S."/>
            <person name="Gemmell N.J."/>
            <person name="Buschiazzo E."/>
            <person name="Vargas Jentzsch I.M."/>
            <person name="Merkel A."/>
            <person name="Schmitz J."/>
            <person name="Zemann A."/>
            <person name="Churakov G."/>
            <person name="Kriegs J.O."/>
            <person name="Brosius J."/>
            <person name="Murchison E.P."/>
            <person name="Sachidanandam R."/>
            <person name="Smith C."/>
            <person name="Hannon G.J."/>
            <person name="Tsend-Ayush E."/>
            <person name="McMillan D."/>
            <person name="Attenborough R."/>
            <person name="Rens W."/>
            <person name="Ferguson-Smith M."/>
            <person name="Lefevre C.M."/>
            <person name="Sharp J.A."/>
            <person name="Nicholas K.R."/>
            <person name="Ray D.A."/>
            <person name="Kube M."/>
            <person name="Reinhardt R."/>
            <person name="Pringle T.H."/>
            <person name="Taylor J."/>
            <person name="Jones R.C."/>
            <person name="Nixon B."/>
            <person name="Dacheux J.L."/>
            <person name="Niwa H."/>
            <person name="Sekita Y."/>
            <person name="Huang X."/>
            <person name="Stark A."/>
            <person name="Kheradpour P."/>
            <person name="Kellis M."/>
            <person name="Flicek P."/>
            <person name="Chen Y."/>
            <person name="Webber C."/>
            <person name="Hardison R."/>
            <person name="Nelson J."/>
            <person name="Hallsworth-Pepin K."/>
            <person name="Delehaunty K."/>
            <person name="Markovic C."/>
            <person name="Minx P."/>
            <person name="Feng Y."/>
            <person name="Kremitzki C."/>
            <person name="Mitreva M."/>
            <person name="Glasscock J."/>
            <person name="Wylie T."/>
            <person name="Wohldmann P."/>
            <person name="Thiru P."/>
            <person name="Nhan M.N."/>
            <person name="Pohl C.S."/>
            <person name="Smith S.M."/>
            <person name="Hou S."/>
            <person name="Nefedov M."/>
            <person name="de Jong P.J."/>
            <person name="Renfree M.B."/>
            <person name="Mardis E.R."/>
            <person name="Wilson R.K."/>
        </authorList>
    </citation>
    <scope>NUCLEOTIDE SEQUENCE [LARGE SCALE GENOMIC DNA]</scope>
    <source>
        <strain evidence="18 19">Glennie</strain>
    </source>
</reference>
<evidence type="ECO:0000256" key="7">
    <source>
        <dbReference type="ARBA" id="ARBA00022729"/>
    </source>
</evidence>
<dbReference type="PIRSF" id="PIRSF000988">
    <property type="entry name" value="DNase_I_euk"/>
    <property type="match status" value="1"/>
</dbReference>
<reference evidence="18" key="3">
    <citation type="submission" date="2025-09" db="UniProtKB">
        <authorList>
            <consortium name="Ensembl"/>
        </authorList>
    </citation>
    <scope>IDENTIFICATION</scope>
    <source>
        <strain evidence="18">Glennie</strain>
    </source>
</reference>
<dbReference type="GO" id="GO:0005634">
    <property type="term" value="C:nucleus"/>
    <property type="evidence" value="ECO:0000318"/>
    <property type="project" value="GO_Central"/>
</dbReference>
<evidence type="ECO:0000313" key="19">
    <source>
        <dbReference type="Proteomes" id="UP000002279"/>
    </source>
</evidence>
<dbReference type="SUPFAM" id="SSF56219">
    <property type="entry name" value="DNase I-like"/>
    <property type="match status" value="1"/>
</dbReference>
<dbReference type="PROSITE" id="PS00919">
    <property type="entry name" value="DNASE_I_1"/>
    <property type="match status" value="1"/>
</dbReference>
<evidence type="ECO:0000256" key="2">
    <source>
        <dbReference type="ARBA" id="ARBA00001946"/>
    </source>
</evidence>
<comment type="cofactor">
    <cofactor evidence="2">
        <name>Mg(2+)</name>
        <dbReference type="ChEBI" id="CHEBI:18420"/>
    </cofactor>
</comment>
<keyword evidence="9 13" id="KW-0378">Hydrolase</keyword>
<proteinExistence type="inferred from homology"/>
<keyword evidence="5" id="KW-0964">Secreted</keyword>
<feature type="disulfide bond" description="Essential for enzymatic activity" evidence="15">
    <location>
        <begin position="191"/>
        <end position="227"/>
    </location>
</feature>
<evidence type="ECO:0000313" key="18">
    <source>
        <dbReference type="Ensembl" id="ENSOANP00000046379.1"/>
    </source>
</evidence>
<dbReference type="FunCoup" id="A0A6I8P1I9">
    <property type="interactions" value="385"/>
</dbReference>
<comment type="subcellular location">
    <subcellularLocation>
        <location evidence="3">Secreted</location>
    </subcellularLocation>
</comment>
<keyword evidence="11 15" id="KW-1015">Disulfide bond</keyword>
<sequence length="280" mass="31336">MRRTVAMLASGLVTLALLEVTVALKISAFNIQSFGDSKVADDGTSRSIAQILARYDIAVVQEVRDPDLSAVTTLMDEIGRVSEHAYDFLTSCPLGRDNYKEMYLFIYRTEAVSVVDSYCYTDPDDVFSREPFVVKFSSPHTKVKEFVLVPLHAAPHNAVAEIDALYDVYLDVIDRWGTDDILFLGDFNADCNYVRQHDWPEIRLRTSSVFHWLIPDSADTTVGNSDCAYDRIVVCGSKLRKGVDAGSAGIYNFQTALNLDQEQALTISDHFPVEVTLRTR</sequence>
<dbReference type="GeneID" id="114806117"/>
<dbReference type="OrthoDB" id="10061407at2759"/>
<dbReference type="InterPro" id="IPR018057">
    <property type="entry name" value="Deoxyribonuclease-1_AS"/>
</dbReference>
<dbReference type="GO" id="GO:0003335">
    <property type="term" value="P:corneocyte development"/>
    <property type="evidence" value="ECO:0007669"/>
    <property type="project" value="Ensembl"/>
</dbReference>
<dbReference type="CTD" id="1775"/>
<keyword evidence="19" id="KW-1185">Reference proteome</keyword>
<comment type="function">
    <text evidence="12">Divalent cation-dependent acid DNA endonuclease involved in the breakdown of the nucleus during corneocyte formation of epidermal keratinocytes. May play an immune role by eliminating harmful DNA released into the extracellular environment by damaged epidermal cells.</text>
</comment>
<dbReference type="PANTHER" id="PTHR11371:SF29">
    <property type="entry name" value="DEOXYRIBONUCLEASE-1-LIKE 2"/>
    <property type="match status" value="1"/>
</dbReference>